<dbReference type="Gene3D" id="4.10.280.10">
    <property type="entry name" value="Helix-loop-helix DNA-binding domain"/>
    <property type="match status" value="1"/>
</dbReference>
<feature type="transmembrane region" description="Helical" evidence="14">
    <location>
        <begin position="248"/>
        <end position="270"/>
    </location>
</feature>
<comment type="subcellular location">
    <subcellularLocation>
        <location evidence="1">Membrane</location>
        <topology evidence="1">Multi-pass membrane protein</topology>
    </subcellularLocation>
</comment>
<dbReference type="Pfam" id="PF08030">
    <property type="entry name" value="NAD_binding_6"/>
    <property type="match status" value="1"/>
</dbReference>
<evidence type="ECO:0000313" key="17">
    <source>
        <dbReference type="EMBL" id="QWU88874.1"/>
    </source>
</evidence>
<keyword evidence="11 14" id="KW-0472">Membrane</keyword>
<dbReference type="SFLD" id="SFLDS00052">
    <property type="entry name" value="Ferric_Reductase_Domain"/>
    <property type="match status" value="1"/>
</dbReference>
<evidence type="ECO:0000259" key="15">
    <source>
        <dbReference type="PROSITE" id="PS50888"/>
    </source>
</evidence>
<evidence type="ECO:0000313" key="18">
    <source>
        <dbReference type="Proteomes" id="UP000825434"/>
    </source>
</evidence>
<feature type="domain" description="BHLH" evidence="15">
    <location>
        <begin position="888"/>
        <end position="982"/>
    </location>
</feature>
<feature type="transmembrane region" description="Helical" evidence="14">
    <location>
        <begin position="210"/>
        <end position="227"/>
    </location>
</feature>
<feature type="transmembrane region" description="Helical" evidence="14">
    <location>
        <begin position="91"/>
        <end position="118"/>
    </location>
</feature>
<dbReference type="PROSITE" id="PS51384">
    <property type="entry name" value="FAD_FR"/>
    <property type="match status" value="1"/>
</dbReference>
<keyword evidence="6" id="KW-0274">FAD</keyword>
<comment type="similarity">
    <text evidence="2">Belongs to the ferric reductase (FRE) family.</text>
</comment>
<dbReference type="Proteomes" id="UP000825434">
    <property type="component" value="Chromosome 3"/>
</dbReference>
<keyword evidence="18" id="KW-1185">Reference proteome</keyword>
<dbReference type="InterPro" id="IPR036638">
    <property type="entry name" value="HLH_DNA-bd_sf"/>
</dbReference>
<dbReference type="SFLD" id="SFLDG01168">
    <property type="entry name" value="Ferric_reductase_subgroup_(FRE"/>
    <property type="match status" value="1"/>
</dbReference>
<name>A0ABX8I701_9ASCO</name>
<sequence length="1015" mass="115022">MGCLASSGSTKSGGKYWNDYCQKWYDLSLTEDELEDSYQYYQDYATDPLASNPDFNSTTDNMTTPLAINASQASLYRESYQIFLGNYDHSIYYGVGAVSYWFFIFLLAGVANWGFVLLPGSKNFFNGRVSRAWRRYITVPALWSRKRQTQQDLLGGFLSYLVPSRMESLILIVFFWLVFAMLIVEIRYLPNDPLFTAKKEAITRYVADRTGIMATMTVPLLILFGGRNNILQWLTRWSFASFITYHRWIARLMVAMAFVHSIGFTALYVMDGIYYEEMAETYVVWGIVATTCGALICFQGLLFLRRAYYETFLVIHIVLAVIFVVGLWQHISSLNYPQLVYPIFAVWGVDRLVRVLRLFWFGFPLAKVELVANDAVKVTVPKPKHWRSIPGGHAWLHFASGWYFWQSHPFTFVEVEGKEGKDIFFYCKVKSGVTKKIGKKLANVPGRTLFMRVGVEGPYGEKSPVSRHSSVTYIAGGNGIPGIFAEALHSGRDVAKRSIRNQKVKLVWILREAKSLSWFIDELNSMSALPVETTIYITRPDMQDGIEGLHSALNKDSMEKMPHSISSSKSVHSGDKDEEQELKINVETNGIEIMEHIRSALPHVLVLEGRPELSQLIHKDVDEATSSAAFVTCGHPAMVDDVRYTVLQAMDKTEKRIDFYDQLQNDRRKTSRLYNSQLPSLFDGPAEPPPQQDLDPAHLSASQPDSFSPIFEESPSNNTNNTNNNQMDFSYPRMQNPPILDDHPLDYDRDRLPYEPFAVSPAMGNDFSSLNPMGYAHMDPNTNPQSGGSSSNSASTSGPPSVPPSENSVRLPPHHQQHHLHHNAQQPHGLNGSVGRGINGMTSFNNQQFLSGNYTGLKKWDDEDSQTSLQNSYNDNAPANNKPQPPVRAKSAHNLIEQRYRNKINDRFTALQMSVPTLRVIAKKTHKHRSGSVGSRDEDEEDEDDICSPSLEHSEDLEGLEPARKLNKGTILAKSIEYIKFLERKNERIKMEHRELIERARMMGLQIDESLLDGR</sequence>
<keyword evidence="5 14" id="KW-0812">Transmembrane</keyword>
<dbReference type="Pfam" id="PF01794">
    <property type="entry name" value="Ferric_reduct"/>
    <property type="match status" value="1"/>
</dbReference>
<evidence type="ECO:0008006" key="19">
    <source>
        <dbReference type="Google" id="ProtNLM"/>
    </source>
</evidence>
<feature type="compositionally biased region" description="Acidic residues" evidence="13">
    <location>
        <begin position="937"/>
        <end position="946"/>
    </location>
</feature>
<evidence type="ECO:0000259" key="16">
    <source>
        <dbReference type="PROSITE" id="PS51384"/>
    </source>
</evidence>
<keyword evidence="10" id="KW-0406">Ion transport</keyword>
<feature type="region of interest" description="Disordered" evidence="13">
    <location>
        <begin position="677"/>
        <end position="747"/>
    </location>
</feature>
<evidence type="ECO:0000256" key="14">
    <source>
        <dbReference type="SAM" id="Phobius"/>
    </source>
</evidence>
<keyword evidence="9" id="KW-0560">Oxidoreductase</keyword>
<feature type="compositionally biased region" description="Basic residues" evidence="13">
    <location>
        <begin position="812"/>
        <end position="822"/>
    </location>
</feature>
<dbReference type="Pfam" id="PF00010">
    <property type="entry name" value="HLH"/>
    <property type="match status" value="1"/>
</dbReference>
<evidence type="ECO:0000256" key="13">
    <source>
        <dbReference type="SAM" id="MobiDB-lite"/>
    </source>
</evidence>
<reference evidence="17 18" key="1">
    <citation type="submission" date="2021-06" db="EMBL/GenBank/DDBJ databases">
        <title>Candida outbreak in Lebanon.</title>
        <authorList>
            <person name="Finianos M."/>
        </authorList>
    </citation>
    <scope>NUCLEOTIDE SEQUENCE [LARGE SCALE GENOMIC DNA]</scope>
    <source>
        <strain evidence="17">CA3LBN</strain>
    </source>
</reference>
<accession>A0ABX8I701</accession>
<feature type="domain" description="FAD-binding FR-type" evidence="16">
    <location>
        <begin position="358"/>
        <end position="465"/>
    </location>
</feature>
<dbReference type="EMBL" id="CP076663">
    <property type="protein sequence ID" value="QWU88874.1"/>
    <property type="molecule type" value="Genomic_DNA"/>
</dbReference>
<feature type="region of interest" description="Disordered" evidence="13">
    <location>
        <begin position="925"/>
        <end position="958"/>
    </location>
</feature>
<organism evidence="17 18">
    <name type="scientific">Candidozyma haemuli</name>
    <dbReference type="NCBI Taxonomy" id="45357"/>
    <lineage>
        <taxon>Eukaryota</taxon>
        <taxon>Fungi</taxon>
        <taxon>Dikarya</taxon>
        <taxon>Ascomycota</taxon>
        <taxon>Saccharomycotina</taxon>
        <taxon>Pichiomycetes</taxon>
        <taxon>Metschnikowiaceae</taxon>
        <taxon>Candidozyma</taxon>
    </lineage>
</organism>
<dbReference type="Pfam" id="PF08022">
    <property type="entry name" value="FAD_binding_8"/>
    <property type="match status" value="1"/>
</dbReference>
<evidence type="ECO:0000256" key="8">
    <source>
        <dbReference type="ARBA" id="ARBA00022989"/>
    </source>
</evidence>
<feature type="transmembrane region" description="Helical" evidence="14">
    <location>
        <begin position="169"/>
        <end position="190"/>
    </location>
</feature>
<feature type="region of interest" description="Disordered" evidence="13">
    <location>
        <begin position="861"/>
        <end position="889"/>
    </location>
</feature>
<keyword evidence="4" id="KW-0285">Flavoprotein</keyword>
<gene>
    <name evidence="17" type="ORF">CA3LBN_003182</name>
</gene>
<feature type="compositionally biased region" description="Low complexity" evidence="13">
    <location>
        <begin position="780"/>
        <end position="799"/>
    </location>
</feature>
<dbReference type="InterPro" id="IPR013112">
    <property type="entry name" value="FAD-bd_8"/>
</dbReference>
<dbReference type="SUPFAM" id="SSF47459">
    <property type="entry name" value="HLH, helix-loop-helix DNA-binding domain"/>
    <property type="match status" value="1"/>
</dbReference>
<proteinExistence type="inferred from homology"/>
<feature type="compositionally biased region" description="Polar residues" evidence="13">
    <location>
        <begin position="866"/>
        <end position="882"/>
    </location>
</feature>
<evidence type="ECO:0000256" key="7">
    <source>
        <dbReference type="ARBA" id="ARBA00022982"/>
    </source>
</evidence>
<keyword evidence="3" id="KW-0813">Transport</keyword>
<evidence type="ECO:0000256" key="5">
    <source>
        <dbReference type="ARBA" id="ARBA00022692"/>
    </source>
</evidence>
<dbReference type="InterPro" id="IPR013121">
    <property type="entry name" value="Fe_red_NAD-bd_6"/>
</dbReference>
<evidence type="ECO:0000256" key="10">
    <source>
        <dbReference type="ARBA" id="ARBA00023065"/>
    </source>
</evidence>
<keyword evidence="12" id="KW-0325">Glycoprotein</keyword>
<dbReference type="InterPro" id="IPR013130">
    <property type="entry name" value="Fe3_Rdtase_TM_dom"/>
</dbReference>
<evidence type="ECO:0000256" key="3">
    <source>
        <dbReference type="ARBA" id="ARBA00022448"/>
    </source>
</evidence>
<evidence type="ECO:0000256" key="1">
    <source>
        <dbReference type="ARBA" id="ARBA00004141"/>
    </source>
</evidence>
<dbReference type="SMART" id="SM00353">
    <property type="entry name" value="HLH"/>
    <property type="match status" value="1"/>
</dbReference>
<evidence type="ECO:0000256" key="12">
    <source>
        <dbReference type="ARBA" id="ARBA00023180"/>
    </source>
</evidence>
<evidence type="ECO:0000256" key="11">
    <source>
        <dbReference type="ARBA" id="ARBA00023136"/>
    </source>
</evidence>
<feature type="transmembrane region" description="Helical" evidence="14">
    <location>
        <begin position="282"/>
        <end position="304"/>
    </location>
</feature>
<dbReference type="PANTHER" id="PTHR32361:SF9">
    <property type="entry name" value="FERRIC REDUCTASE TRANSMEMBRANE COMPONENT 3-RELATED"/>
    <property type="match status" value="1"/>
</dbReference>
<evidence type="ECO:0000256" key="4">
    <source>
        <dbReference type="ARBA" id="ARBA00022630"/>
    </source>
</evidence>
<protein>
    <recommendedName>
        <fullName evidence="19">FAD-binding FR-type domain-containing protein</fullName>
    </recommendedName>
</protein>
<evidence type="ECO:0000256" key="9">
    <source>
        <dbReference type="ARBA" id="ARBA00023002"/>
    </source>
</evidence>
<dbReference type="CDD" id="cd06186">
    <property type="entry name" value="NOX_Duox_like_FAD_NADP"/>
    <property type="match status" value="1"/>
</dbReference>
<dbReference type="PROSITE" id="PS50888">
    <property type="entry name" value="BHLH"/>
    <property type="match status" value="1"/>
</dbReference>
<feature type="region of interest" description="Disordered" evidence="13">
    <location>
        <begin position="770"/>
        <end position="841"/>
    </location>
</feature>
<feature type="region of interest" description="Disordered" evidence="13">
    <location>
        <begin position="558"/>
        <end position="579"/>
    </location>
</feature>
<feature type="transmembrane region" description="Helical" evidence="14">
    <location>
        <begin position="311"/>
        <end position="331"/>
    </location>
</feature>
<dbReference type="InterPro" id="IPR039261">
    <property type="entry name" value="FNR_nucleotide-bd"/>
</dbReference>
<evidence type="ECO:0000256" key="2">
    <source>
        <dbReference type="ARBA" id="ARBA00006278"/>
    </source>
</evidence>
<dbReference type="Gene3D" id="3.40.50.80">
    <property type="entry name" value="Nucleotide-binding domain of ferredoxin-NADP reductase (FNR) module"/>
    <property type="match status" value="1"/>
</dbReference>
<dbReference type="InterPro" id="IPR011598">
    <property type="entry name" value="bHLH_dom"/>
</dbReference>
<keyword evidence="7" id="KW-0249">Electron transport</keyword>
<dbReference type="PANTHER" id="PTHR32361">
    <property type="entry name" value="FERRIC/CUPRIC REDUCTASE TRANSMEMBRANE COMPONENT"/>
    <property type="match status" value="1"/>
</dbReference>
<dbReference type="InterPro" id="IPR017927">
    <property type="entry name" value="FAD-bd_FR_type"/>
</dbReference>
<dbReference type="InterPro" id="IPR051410">
    <property type="entry name" value="Ferric/Cupric_Reductase"/>
</dbReference>
<keyword evidence="8 14" id="KW-1133">Transmembrane helix</keyword>
<dbReference type="SUPFAM" id="SSF52343">
    <property type="entry name" value="Ferredoxin reductase-like, C-terminal NADP-linked domain"/>
    <property type="match status" value="1"/>
</dbReference>
<evidence type="ECO:0000256" key="6">
    <source>
        <dbReference type="ARBA" id="ARBA00022827"/>
    </source>
</evidence>